<dbReference type="Gene3D" id="1.20.140.10">
    <property type="entry name" value="Butyryl-CoA Dehydrogenase, subunit A, domain 3"/>
    <property type="match status" value="1"/>
</dbReference>
<evidence type="ECO:0000256" key="4">
    <source>
        <dbReference type="RuleBase" id="RU362125"/>
    </source>
</evidence>
<dbReference type="SUPFAM" id="SSF56645">
    <property type="entry name" value="Acyl-CoA dehydrogenase NM domain-like"/>
    <property type="match status" value="1"/>
</dbReference>
<dbReference type="InterPro" id="IPR036250">
    <property type="entry name" value="AcylCo_DH-like_C"/>
</dbReference>
<reference evidence="8 9" key="1">
    <citation type="submission" date="2019-06" db="EMBL/GenBank/DDBJ databases">
        <title>Persicimonas caeni gen. nov., sp. nov., a predatory bacterium isolated from solar saltern.</title>
        <authorList>
            <person name="Wang S."/>
        </authorList>
    </citation>
    <scope>NUCLEOTIDE SEQUENCE [LARGE SCALE GENOMIC DNA]</scope>
    <source>
        <strain evidence="8 9">YN101</strain>
    </source>
</reference>
<gene>
    <name evidence="8" type="ORF">FIV42_08635</name>
</gene>
<dbReference type="InterPro" id="IPR052904">
    <property type="entry name" value="Acyl-CoA_dehydrogenase-like"/>
</dbReference>
<evidence type="ECO:0000256" key="2">
    <source>
        <dbReference type="ARBA" id="ARBA00022630"/>
    </source>
</evidence>
<dbReference type="AlphaFoldDB" id="A0A4Y6PRE1"/>
<evidence type="ECO:0000256" key="3">
    <source>
        <dbReference type="ARBA" id="ARBA00022827"/>
    </source>
</evidence>
<dbReference type="Pfam" id="PF18158">
    <property type="entry name" value="AidB_N"/>
    <property type="match status" value="1"/>
</dbReference>
<dbReference type="OrthoDB" id="9771038at2"/>
<keyword evidence="4" id="KW-0560">Oxidoreductase</keyword>
<protein>
    <submittedName>
        <fullName evidence="8">Acyl-CoA dehydrogenase</fullName>
    </submittedName>
</protein>
<evidence type="ECO:0000256" key="1">
    <source>
        <dbReference type="ARBA" id="ARBA00009347"/>
    </source>
</evidence>
<accession>A0A5B8Y313</accession>
<dbReference type="InterPro" id="IPR006091">
    <property type="entry name" value="Acyl-CoA_Oxase/DH_mid-dom"/>
</dbReference>
<dbReference type="Pfam" id="PF00441">
    <property type="entry name" value="Acyl-CoA_dh_1"/>
    <property type="match status" value="1"/>
</dbReference>
<comment type="cofactor">
    <cofactor evidence="4">
        <name>FAD</name>
        <dbReference type="ChEBI" id="CHEBI:57692"/>
    </cofactor>
</comment>
<dbReference type="Pfam" id="PF02770">
    <property type="entry name" value="Acyl-CoA_dh_M"/>
    <property type="match status" value="1"/>
</dbReference>
<feature type="domain" description="Adaptive response protein AidB N-terminal" evidence="7">
    <location>
        <begin position="94"/>
        <end position="245"/>
    </location>
</feature>
<dbReference type="GO" id="GO:0003995">
    <property type="term" value="F:acyl-CoA dehydrogenase activity"/>
    <property type="evidence" value="ECO:0007669"/>
    <property type="project" value="TreeGrafter"/>
</dbReference>
<comment type="similarity">
    <text evidence="1 4">Belongs to the acyl-CoA dehydrogenase family.</text>
</comment>
<evidence type="ECO:0000313" key="9">
    <source>
        <dbReference type="Proteomes" id="UP000315995"/>
    </source>
</evidence>
<dbReference type="InterPro" id="IPR009075">
    <property type="entry name" value="AcylCo_DH/oxidase_C"/>
</dbReference>
<feature type="domain" description="Acyl-CoA dehydrogenase/oxidase C-terminal" evidence="5">
    <location>
        <begin position="368"/>
        <end position="527"/>
    </location>
</feature>
<evidence type="ECO:0000259" key="6">
    <source>
        <dbReference type="Pfam" id="PF02770"/>
    </source>
</evidence>
<accession>A0A4Y6PRE1</accession>
<evidence type="ECO:0000259" key="5">
    <source>
        <dbReference type="Pfam" id="PF00441"/>
    </source>
</evidence>
<proteinExistence type="inferred from homology"/>
<name>A0A4Y6PRE1_PERCE</name>
<dbReference type="EMBL" id="CP041186">
    <property type="protein sequence ID" value="QDG50793.1"/>
    <property type="molecule type" value="Genomic_DNA"/>
</dbReference>
<dbReference type="SUPFAM" id="SSF47203">
    <property type="entry name" value="Acyl-CoA dehydrogenase C-terminal domain-like"/>
    <property type="match status" value="1"/>
</dbReference>
<dbReference type="Gene3D" id="2.40.110.20">
    <property type="match status" value="1"/>
</dbReference>
<sequence length="648" mass="71950">MKRTLGRVAARQTVASEASPHLTRCIYAPIEYHCAEWQFTTTGSHTLHRSRDKMNKENPESNITKVVTEAQPDAVQPGQAEGRNDLKAWEASQPDNAFTSDTHFKRLVPLYATTESAEDLTEELTKFGAEVAGPVDKLVRRNNLNENLPRLDRYSGIGERSEQIEHHPTYHEAGAYMYGGGMMAAYAHHPNATGVLSRFYISSYNGEAGHNCPAACTAGVIRVLQELAPDDIREKYLPGFLDRDYAKHLEGAQFLTEVQGGSDVGRNASRAVEQPDGSYRIYGEKWFCSNIDADIFLMTARFEDANGKPKQEGTRGLGLFFVPRQLEDGSVNHFTVRRLKDKIGTRSMASGECDFRGAVAYHMGAPKDGFKNMMRLVINTSRLFNAAACMGIARRAYVTAQTYAEHRVAFDQPIINYPLVQETLANVKAEIDACMSGTMHLAWLQDKLDKGEATDVEKGFFRMALNLNKVRTAKSARYAAVDGIEILGGNGAIETFSVLPRMLRDSIVTENWEGTHNTLQMQVMRDMQKYGVHEGFFSHLNALLDECDEADSERVAAVKAGLGESMKALGKIAQMDMGPATLAMRPQMDKLAWLFYATVRLWERAELGVEGDVDTASVDQFIANRVTGEVDYVDEGVLARLNKVARSL</sequence>
<dbReference type="InterPro" id="IPR009100">
    <property type="entry name" value="AcylCoA_DH/oxidase_NM_dom_sf"/>
</dbReference>
<dbReference type="PANTHER" id="PTHR42707">
    <property type="entry name" value="ACYL-COA DEHYDROGENASE"/>
    <property type="match status" value="1"/>
</dbReference>
<evidence type="ECO:0000313" key="8">
    <source>
        <dbReference type="EMBL" id="QDG50793.1"/>
    </source>
</evidence>
<dbReference type="Gene3D" id="6.10.250.600">
    <property type="match status" value="1"/>
</dbReference>
<keyword evidence="3 4" id="KW-0274">FAD</keyword>
<keyword evidence="2 4" id="KW-0285">Flavoprotein</keyword>
<feature type="domain" description="Acyl-CoA oxidase/dehydrogenase middle" evidence="6">
    <location>
        <begin position="254"/>
        <end position="356"/>
    </location>
</feature>
<organism evidence="8 9">
    <name type="scientific">Persicimonas caeni</name>
    <dbReference type="NCBI Taxonomy" id="2292766"/>
    <lineage>
        <taxon>Bacteria</taxon>
        <taxon>Deltaproteobacteria</taxon>
        <taxon>Bradymonadales</taxon>
        <taxon>Bradymonadaceae</taxon>
        <taxon>Persicimonas</taxon>
    </lineage>
</organism>
<evidence type="ECO:0000259" key="7">
    <source>
        <dbReference type="Pfam" id="PF18158"/>
    </source>
</evidence>
<dbReference type="PANTHER" id="PTHR42707:SF2">
    <property type="entry name" value="ACD11 DEHYDROGENASE"/>
    <property type="match status" value="1"/>
</dbReference>
<keyword evidence="9" id="KW-1185">Reference proteome</keyword>
<dbReference type="Proteomes" id="UP000315995">
    <property type="component" value="Chromosome"/>
</dbReference>
<dbReference type="InterPro" id="IPR041504">
    <property type="entry name" value="AidB_N"/>
</dbReference>